<organism evidence="2 3">
    <name type="scientific">Glutamicibacter mishrai</name>
    <dbReference type="NCBI Taxonomy" id="1775880"/>
    <lineage>
        <taxon>Bacteria</taxon>
        <taxon>Bacillati</taxon>
        <taxon>Actinomycetota</taxon>
        <taxon>Actinomycetes</taxon>
        <taxon>Micrococcales</taxon>
        <taxon>Micrococcaceae</taxon>
        <taxon>Glutamicibacter</taxon>
    </lineage>
</organism>
<sequence length="276" mass="29523">MVSCPAFARCIEEYVCHYGQVTEIFRRGVVMRIAVAGGTGVLGRQVVEKLAALGHEAVVLARSAGCDLTNFHSVKQWLVDCQTVIDVSGSSTTSASAAMRYFTQSTANLIRVGREAGVQNHVALSIVGAADIDSGYYAGKAAQERMLQILEGGYTILRATQFHEFVGQNINRLGAGPVQVAPKMRLQPIAGSEVADALIDLALAPAQGLVQDLAGPKEENMPELFAQYLQHEGKSPKIIEVPVPGAMGKAMRQGGILPDTSARLGQETFTDWLARQ</sequence>
<dbReference type="Proteomes" id="UP000502331">
    <property type="component" value="Chromosome"/>
</dbReference>
<evidence type="ECO:0000313" key="2">
    <source>
        <dbReference type="EMBL" id="QIV87829.1"/>
    </source>
</evidence>
<dbReference type="InterPro" id="IPR051207">
    <property type="entry name" value="ComplexI_NDUFA9_subunit"/>
</dbReference>
<gene>
    <name evidence="2" type="ORF">D3791_12360</name>
</gene>
<reference evidence="2 3" key="1">
    <citation type="submission" date="2018-09" db="EMBL/GenBank/DDBJ databases">
        <title>Glutamicibacter mishrai S5-52T (LMG 29155T = KCTC 39846T).</title>
        <authorList>
            <person name="Das S.K."/>
        </authorList>
    </citation>
    <scope>NUCLEOTIDE SEQUENCE [LARGE SCALE GENOMIC DNA]</scope>
    <source>
        <strain evidence="2 3">S5-52</strain>
    </source>
</reference>
<dbReference type="InterPro" id="IPR036291">
    <property type="entry name" value="NAD(P)-bd_dom_sf"/>
</dbReference>
<dbReference type="EMBL" id="CP032549">
    <property type="protein sequence ID" value="QIV87829.1"/>
    <property type="molecule type" value="Genomic_DNA"/>
</dbReference>
<proteinExistence type="predicted"/>
<dbReference type="Pfam" id="PF01370">
    <property type="entry name" value="Epimerase"/>
    <property type="match status" value="1"/>
</dbReference>
<dbReference type="PANTHER" id="PTHR12126">
    <property type="entry name" value="NADH-UBIQUINONE OXIDOREDUCTASE 39 KDA SUBUNIT-RELATED"/>
    <property type="match status" value="1"/>
</dbReference>
<dbReference type="PANTHER" id="PTHR12126:SF11">
    <property type="entry name" value="NADH DEHYDROGENASE [UBIQUINONE] 1 ALPHA SUBCOMPLEX SUBUNIT 9, MITOCHONDRIAL"/>
    <property type="match status" value="1"/>
</dbReference>
<keyword evidence="3" id="KW-1185">Reference proteome</keyword>
<dbReference type="InterPro" id="IPR001509">
    <property type="entry name" value="Epimerase_deHydtase"/>
</dbReference>
<dbReference type="SUPFAM" id="SSF51735">
    <property type="entry name" value="NAD(P)-binding Rossmann-fold domains"/>
    <property type="match status" value="1"/>
</dbReference>
<evidence type="ECO:0000313" key="3">
    <source>
        <dbReference type="Proteomes" id="UP000502331"/>
    </source>
</evidence>
<dbReference type="GO" id="GO:0044877">
    <property type="term" value="F:protein-containing complex binding"/>
    <property type="evidence" value="ECO:0007669"/>
    <property type="project" value="TreeGrafter"/>
</dbReference>
<name>A0A6H0SN18_9MICC</name>
<accession>A0A6H0SN18</accession>
<protein>
    <submittedName>
        <fullName evidence="2">SDR family oxidoreductase</fullName>
    </submittedName>
</protein>
<dbReference type="Gene3D" id="3.40.50.720">
    <property type="entry name" value="NAD(P)-binding Rossmann-like Domain"/>
    <property type="match status" value="1"/>
</dbReference>
<evidence type="ECO:0000259" key="1">
    <source>
        <dbReference type="Pfam" id="PF01370"/>
    </source>
</evidence>
<dbReference type="AlphaFoldDB" id="A0A6H0SN18"/>
<feature type="domain" description="NAD-dependent epimerase/dehydratase" evidence="1">
    <location>
        <begin position="33"/>
        <end position="125"/>
    </location>
</feature>